<dbReference type="Proteomes" id="UP001139516">
    <property type="component" value="Unassembled WGS sequence"/>
</dbReference>
<dbReference type="Gene3D" id="3.20.20.30">
    <property type="entry name" value="Luciferase-like domain"/>
    <property type="match status" value="1"/>
</dbReference>
<evidence type="ECO:0000313" key="4">
    <source>
        <dbReference type="EMBL" id="MCK8783926.1"/>
    </source>
</evidence>
<evidence type="ECO:0000259" key="3">
    <source>
        <dbReference type="Pfam" id="PF00296"/>
    </source>
</evidence>
<gene>
    <name evidence="4" type="ORF">M0638_05965</name>
</gene>
<evidence type="ECO:0000313" key="5">
    <source>
        <dbReference type="Proteomes" id="UP001139516"/>
    </source>
</evidence>
<dbReference type="AlphaFoldDB" id="A0A9X2BUC7"/>
<dbReference type="InterPro" id="IPR050766">
    <property type="entry name" value="Bact_Lucif_Oxidored"/>
</dbReference>
<dbReference type="InterPro" id="IPR036661">
    <property type="entry name" value="Luciferase-like_sf"/>
</dbReference>
<dbReference type="PANTHER" id="PTHR30137:SF8">
    <property type="entry name" value="BLR5498 PROTEIN"/>
    <property type="match status" value="1"/>
</dbReference>
<dbReference type="EMBL" id="JALPRX010000022">
    <property type="protein sequence ID" value="MCK8783926.1"/>
    <property type="molecule type" value="Genomic_DNA"/>
</dbReference>
<dbReference type="SUPFAM" id="SSF51679">
    <property type="entry name" value="Bacterial luciferase-like"/>
    <property type="match status" value="1"/>
</dbReference>
<protein>
    <submittedName>
        <fullName evidence="4">LLM class flavin-dependent oxidoreductase</fullName>
    </submittedName>
</protein>
<organism evidence="4 5">
    <name type="scientific">Roseomonas acroporae</name>
    <dbReference type="NCBI Taxonomy" id="2937791"/>
    <lineage>
        <taxon>Bacteria</taxon>
        <taxon>Pseudomonadati</taxon>
        <taxon>Pseudomonadota</taxon>
        <taxon>Alphaproteobacteria</taxon>
        <taxon>Acetobacterales</taxon>
        <taxon>Roseomonadaceae</taxon>
        <taxon>Roseomonas</taxon>
    </lineage>
</organism>
<proteinExistence type="predicted"/>
<evidence type="ECO:0000256" key="2">
    <source>
        <dbReference type="ARBA" id="ARBA00023033"/>
    </source>
</evidence>
<sequence length="332" mass="36192">MRIDLAGWTREATAGDPRDFLALFEAADRMGFDGVWFSEFRFRRALPYPSTLLLAAALLARTERLRVGTSVLVLALHHPLLLAEEIAQLDRQCGGRLDIGIGRGTDPETFRALGIGPEEVRERFEEAHGLLVRAWTQPAVTARGRFWSFEGVPVGPEPVQRPHPPLHVAAASRGTLEFALRHDLPLLLSLEPPEGRQLALYRTLLAERGGEGALGRSSLARYVCIGRDAAEARARLERLLPGLDRRRRHFAALRGTPPDAVPPADPARFLREQAICGDPEACHAQIRALLAGTGIGALRCVFNGNGVLDDGEALAGMALFAREVLPALRKAG</sequence>
<keyword evidence="1" id="KW-0560">Oxidoreductase</keyword>
<keyword evidence="2" id="KW-0503">Monooxygenase</keyword>
<evidence type="ECO:0000256" key="1">
    <source>
        <dbReference type="ARBA" id="ARBA00023002"/>
    </source>
</evidence>
<reference evidence="4" key="1">
    <citation type="submission" date="2022-04" db="EMBL/GenBank/DDBJ databases">
        <title>Roseomonas acroporae sp. nov., isolated from coral Acropora digitifera.</title>
        <authorList>
            <person name="Sun H."/>
        </authorList>
    </citation>
    <scope>NUCLEOTIDE SEQUENCE</scope>
    <source>
        <strain evidence="4">NAR14</strain>
    </source>
</reference>
<dbReference type="GO" id="GO:0016705">
    <property type="term" value="F:oxidoreductase activity, acting on paired donors, with incorporation or reduction of molecular oxygen"/>
    <property type="evidence" value="ECO:0007669"/>
    <property type="project" value="InterPro"/>
</dbReference>
<dbReference type="InterPro" id="IPR011251">
    <property type="entry name" value="Luciferase-like_dom"/>
</dbReference>
<comment type="caution">
    <text evidence="4">The sequence shown here is derived from an EMBL/GenBank/DDBJ whole genome shotgun (WGS) entry which is preliminary data.</text>
</comment>
<name>A0A9X2BUC7_9PROT</name>
<dbReference type="GO" id="GO:0005829">
    <property type="term" value="C:cytosol"/>
    <property type="evidence" value="ECO:0007669"/>
    <property type="project" value="TreeGrafter"/>
</dbReference>
<dbReference type="RefSeq" id="WP_248666048.1">
    <property type="nucleotide sequence ID" value="NZ_JALPRX010000022.1"/>
</dbReference>
<dbReference type="PANTHER" id="PTHR30137">
    <property type="entry name" value="LUCIFERASE-LIKE MONOOXYGENASE"/>
    <property type="match status" value="1"/>
</dbReference>
<accession>A0A9X2BUC7</accession>
<keyword evidence="5" id="KW-1185">Reference proteome</keyword>
<dbReference type="Pfam" id="PF00296">
    <property type="entry name" value="Bac_luciferase"/>
    <property type="match status" value="1"/>
</dbReference>
<dbReference type="GO" id="GO:0004497">
    <property type="term" value="F:monooxygenase activity"/>
    <property type="evidence" value="ECO:0007669"/>
    <property type="project" value="UniProtKB-KW"/>
</dbReference>
<feature type="domain" description="Luciferase-like" evidence="3">
    <location>
        <begin position="12"/>
        <end position="294"/>
    </location>
</feature>